<reference evidence="2 3" key="1">
    <citation type="submission" date="2017-05" db="EMBL/GenBank/DDBJ databases">
        <title>Complete and WGS of Bordetella genogroups.</title>
        <authorList>
            <person name="Spilker T."/>
            <person name="LiPuma J."/>
        </authorList>
    </citation>
    <scope>NUCLEOTIDE SEQUENCE [LARGE SCALE GENOMIC DNA]</scope>
    <source>
        <strain evidence="2 3">AU17164</strain>
    </source>
</reference>
<gene>
    <name evidence="2" type="ORF">CAL13_18945</name>
</gene>
<name>A0A1W6Z5H0_9BORD</name>
<feature type="compositionally biased region" description="Low complexity" evidence="1">
    <location>
        <begin position="18"/>
        <end position="31"/>
    </location>
</feature>
<evidence type="ECO:0000256" key="1">
    <source>
        <dbReference type="SAM" id="MobiDB-lite"/>
    </source>
</evidence>
<dbReference type="EMBL" id="CP021109">
    <property type="protein sequence ID" value="ARP88053.1"/>
    <property type="molecule type" value="Genomic_DNA"/>
</dbReference>
<evidence type="ECO:0000313" key="3">
    <source>
        <dbReference type="Proteomes" id="UP000194139"/>
    </source>
</evidence>
<dbReference type="Proteomes" id="UP000194139">
    <property type="component" value="Chromosome"/>
</dbReference>
<protein>
    <submittedName>
        <fullName evidence="2">Uncharacterized protein</fullName>
    </submittedName>
</protein>
<evidence type="ECO:0000313" key="2">
    <source>
        <dbReference type="EMBL" id="ARP88053.1"/>
    </source>
</evidence>
<feature type="compositionally biased region" description="Basic and acidic residues" evidence="1">
    <location>
        <begin position="36"/>
        <end position="48"/>
    </location>
</feature>
<organism evidence="2 3">
    <name type="scientific">Bordetella genomosp. 9</name>
    <dbReference type="NCBI Taxonomy" id="1416803"/>
    <lineage>
        <taxon>Bacteria</taxon>
        <taxon>Pseudomonadati</taxon>
        <taxon>Pseudomonadota</taxon>
        <taxon>Betaproteobacteria</taxon>
        <taxon>Burkholderiales</taxon>
        <taxon>Alcaligenaceae</taxon>
        <taxon>Bordetella</taxon>
    </lineage>
</organism>
<feature type="region of interest" description="Disordered" evidence="1">
    <location>
        <begin position="18"/>
        <end position="74"/>
    </location>
</feature>
<accession>A0A1W6Z5H0</accession>
<keyword evidence="3" id="KW-1185">Reference proteome</keyword>
<dbReference type="AlphaFoldDB" id="A0A1W6Z5H0"/>
<proteinExistence type="predicted"/>
<sequence>MHAARSISGCAIVGASPLAPSATGAAGATAPNHAEQGPDRNDAQDMQRRFAAVGSQPADGGKRPPRRLIPEIIY</sequence>